<sequence>MDQGCKRKTQTLSAQDTRWVATWDLAGQTPVVGGERKTARELRRELKGSHKVLENLNDELISTPTKWKTKSEKGPQWENGDRATWQHDAEPTEAFRVRQMEGPRQEWLCTDMHEIEEPGATTSRLNQESTTQVSIKQSMARNVRVIETEDFTIYCPTTALEDLEIDPLEWA</sequence>
<evidence type="ECO:0000313" key="2">
    <source>
        <dbReference type="Proteomes" id="UP000265515"/>
    </source>
</evidence>
<reference evidence="1 2" key="1">
    <citation type="journal article" date="2018" name="Cell">
        <title>The Chara Genome: Secondary Complexity and Implications for Plant Terrestrialization.</title>
        <authorList>
            <person name="Nishiyama T."/>
            <person name="Sakayama H."/>
            <person name="Vries J.D."/>
            <person name="Buschmann H."/>
            <person name="Saint-Marcoux D."/>
            <person name="Ullrich K.K."/>
            <person name="Haas F.B."/>
            <person name="Vanderstraeten L."/>
            <person name="Becker D."/>
            <person name="Lang D."/>
            <person name="Vosolsobe S."/>
            <person name="Rombauts S."/>
            <person name="Wilhelmsson P.K.I."/>
            <person name="Janitza P."/>
            <person name="Kern R."/>
            <person name="Heyl A."/>
            <person name="Rumpler F."/>
            <person name="Villalobos L.I.A.C."/>
            <person name="Clay J.M."/>
            <person name="Skokan R."/>
            <person name="Toyoda A."/>
            <person name="Suzuki Y."/>
            <person name="Kagoshima H."/>
            <person name="Schijlen E."/>
            <person name="Tajeshwar N."/>
            <person name="Catarino B."/>
            <person name="Hetherington A.J."/>
            <person name="Saltykova A."/>
            <person name="Bonnot C."/>
            <person name="Breuninger H."/>
            <person name="Symeonidi A."/>
            <person name="Radhakrishnan G.V."/>
            <person name="Van Nieuwerburgh F."/>
            <person name="Deforce D."/>
            <person name="Chang C."/>
            <person name="Karol K.G."/>
            <person name="Hedrich R."/>
            <person name="Ulvskov P."/>
            <person name="Glockner G."/>
            <person name="Delwiche C.F."/>
            <person name="Petrasek J."/>
            <person name="Van de Peer Y."/>
            <person name="Friml J."/>
            <person name="Beilby M."/>
            <person name="Dolan L."/>
            <person name="Kohara Y."/>
            <person name="Sugano S."/>
            <person name="Fujiyama A."/>
            <person name="Delaux P.-M."/>
            <person name="Quint M."/>
            <person name="TheiBen G."/>
            <person name="Hagemann M."/>
            <person name="Harholt J."/>
            <person name="Dunand C."/>
            <person name="Zachgo S."/>
            <person name="Langdale J."/>
            <person name="Maumus F."/>
            <person name="Straeten D.V.D."/>
            <person name="Gould S.B."/>
            <person name="Rensing S.A."/>
        </authorList>
    </citation>
    <scope>NUCLEOTIDE SEQUENCE [LARGE SCALE GENOMIC DNA]</scope>
    <source>
        <strain evidence="1 2">S276</strain>
    </source>
</reference>
<protein>
    <submittedName>
        <fullName evidence="1">Uncharacterized protein</fullName>
    </submittedName>
</protein>
<comment type="caution">
    <text evidence="1">The sequence shown here is derived from an EMBL/GenBank/DDBJ whole genome shotgun (WGS) entry which is preliminary data.</text>
</comment>
<keyword evidence="2" id="KW-1185">Reference proteome</keyword>
<dbReference type="AlphaFoldDB" id="A0A388KJQ5"/>
<proteinExistence type="predicted"/>
<accession>A0A388KJQ5</accession>
<name>A0A388KJQ5_CHABU</name>
<organism evidence="1 2">
    <name type="scientific">Chara braunii</name>
    <name type="common">Braun's stonewort</name>
    <dbReference type="NCBI Taxonomy" id="69332"/>
    <lineage>
        <taxon>Eukaryota</taxon>
        <taxon>Viridiplantae</taxon>
        <taxon>Streptophyta</taxon>
        <taxon>Charophyceae</taxon>
        <taxon>Charales</taxon>
        <taxon>Characeae</taxon>
        <taxon>Chara</taxon>
    </lineage>
</organism>
<dbReference type="Gramene" id="GBG70284">
    <property type="protein sequence ID" value="GBG70284"/>
    <property type="gene ID" value="CBR_g6411"/>
</dbReference>
<dbReference type="EMBL" id="BFEA01000128">
    <property type="protein sequence ID" value="GBG70284.1"/>
    <property type="molecule type" value="Genomic_DNA"/>
</dbReference>
<evidence type="ECO:0000313" key="1">
    <source>
        <dbReference type="EMBL" id="GBG70284.1"/>
    </source>
</evidence>
<dbReference type="Proteomes" id="UP000265515">
    <property type="component" value="Unassembled WGS sequence"/>
</dbReference>
<gene>
    <name evidence="1" type="ORF">CBR_g6411</name>
</gene>